<comment type="subcellular location">
    <subcellularLocation>
        <location evidence="1">Cellular thylakoid membrane</location>
        <topology evidence="1">Peripheral membrane protein</topology>
        <orientation evidence="1">Cytoplasmic side</orientation>
    </subcellularLocation>
</comment>
<feature type="domain" description="CpcD-like" evidence="8">
    <location>
        <begin position="226"/>
        <end position="277"/>
    </location>
</feature>
<evidence type="ECO:0000259" key="9">
    <source>
        <dbReference type="PROSITE" id="PS51445"/>
    </source>
</evidence>
<evidence type="ECO:0000256" key="2">
    <source>
        <dbReference type="ARBA" id="ARBA00022531"/>
    </source>
</evidence>
<dbReference type="HOGENOM" id="CLU_075505_0_0_3"/>
<evidence type="ECO:0000259" key="8">
    <source>
        <dbReference type="PROSITE" id="PS51441"/>
    </source>
</evidence>
<keyword evidence="2" id="KW-0602">Photosynthesis</keyword>
<keyword evidence="6" id="KW-0472">Membrane</keyword>
<dbReference type="Pfam" id="PF01383">
    <property type="entry name" value="CpcD"/>
    <property type="match status" value="1"/>
</dbReference>
<dbReference type="KEGG" id="ter:Tery_0999"/>
<sequence>MIETKYLFYSINKRMKKLATSKTLGIDTFEVYPLELRPNPTEEDVQIIIRAVYKQILGNQYIMESNRLSTAESQLRNGEITVREFVRQIAQSSLYQSLFFNSNNQYRFIELNYKHLLGRAPQDQTEISQHVQIYNEKGYEAEIDSYIDTQEYNENFGESIVPYPYGITSQIGLKNNTFNRIFSLLGGPATNDGDNRSQLLSSVASNLPTPIKLQARGNGANYGNMGKRFRIVYTTSKVSARLNRLSKKELIINYTEMSPFVQRIHQTGGKIISITEKV</sequence>
<dbReference type="PROSITE" id="PS51441">
    <property type="entry name" value="CPCD_LIKE"/>
    <property type="match status" value="1"/>
</dbReference>
<dbReference type="EMBL" id="CP000393">
    <property type="protein sequence ID" value="ABG50377.1"/>
    <property type="molecule type" value="Genomic_DNA"/>
</dbReference>
<dbReference type="GO" id="GO:0031676">
    <property type="term" value="C:plasma membrane-derived thylakoid membrane"/>
    <property type="evidence" value="ECO:0007669"/>
    <property type="project" value="UniProtKB-SubCell"/>
</dbReference>
<organism evidence="10">
    <name type="scientific">Trichodesmium erythraeum (strain IMS101)</name>
    <dbReference type="NCBI Taxonomy" id="203124"/>
    <lineage>
        <taxon>Bacteria</taxon>
        <taxon>Bacillati</taxon>
        <taxon>Cyanobacteriota</taxon>
        <taxon>Cyanophyceae</taxon>
        <taxon>Oscillatoriophycideae</taxon>
        <taxon>Oscillatoriales</taxon>
        <taxon>Microcoleaceae</taxon>
        <taxon>Trichodesmium</taxon>
    </lineage>
</organism>
<evidence type="ECO:0000313" key="10">
    <source>
        <dbReference type="EMBL" id="ABG50377.1"/>
    </source>
</evidence>
<dbReference type="InterPro" id="IPR001297">
    <property type="entry name" value="PBS_linker_dom"/>
</dbReference>
<keyword evidence="3" id="KW-0042">Antenna complex</keyword>
<dbReference type="PROSITE" id="PS51445">
    <property type="entry name" value="PBS_LINKER"/>
    <property type="match status" value="1"/>
</dbReference>
<dbReference type="STRING" id="203124.Tery_0999"/>
<evidence type="ECO:0000256" key="4">
    <source>
        <dbReference type="ARBA" id="ARBA00022738"/>
    </source>
</evidence>
<gene>
    <name evidence="10" type="ordered locus">Tery_0999</name>
</gene>
<dbReference type="InterPro" id="IPR016470">
    <property type="entry name" value="Phycobilisome"/>
</dbReference>
<accession>Q117E7</accession>
<feature type="domain" description="PBS-linker" evidence="9">
    <location>
        <begin position="9"/>
        <end position="193"/>
    </location>
</feature>
<dbReference type="PIRSF" id="PIRSF005898">
    <property type="entry name" value="Phycobilisome_CpeC/CpcI"/>
    <property type="match status" value="1"/>
</dbReference>
<dbReference type="SMART" id="SM01094">
    <property type="entry name" value="CpcD"/>
    <property type="match status" value="1"/>
</dbReference>
<dbReference type="InterPro" id="IPR038255">
    <property type="entry name" value="PBS_linker_sf"/>
</dbReference>
<evidence type="ECO:0000256" key="6">
    <source>
        <dbReference type="ARBA" id="ARBA00023136"/>
    </source>
</evidence>
<protein>
    <submittedName>
        <fullName evidence="10">Phycobilisome linker polypeptide</fullName>
    </submittedName>
</protein>
<dbReference type="PANTHER" id="PTHR34011">
    <property type="entry name" value="PHYCOBILISOME 32.1 KDA LINKER POLYPEPTIDE, PHYCOCYANIN-ASSOCIATED, ROD 2-RELATED"/>
    <property type="match status" value="1"/>
</dbReference>
<evidence type="ECO:0000256" key="1">
    <source>
        <dbReference type="ARBA" id="ARBA00004445"/>
    </source>
</evidence>
<evidence type="ECO:0000256" key="5">
    <source>
        <dbReference type="ARBA" id="ARBA00023078"/>
    </source>
</evidence>
<dbReference type="GO" id="GO:0015979">
    <property type="term" value="P:photosynthesis"/>
    <property type="evidence" value="ECO:0007669"/>
    <property type="project" value="UniProtKB-KW"/>
</dbReference>
<dbReference type="Pfam" id="PF00427">
    <property type="entry name" value="PBS_linker_poly"/>
    <property type="match status" value="1"/>
</dbReference>
<reference evidence="10" key="1">
    <citation type="submission" date="2006-06" db="EMBL/GenBank/DDBJ databases">
        <title>Complete sequence of Trichodesmium erythraeum IMS101.</title>
        <authorList>
            <consortium name="US DOE Joint Genome Institute"/>
            <person name="Copeland A."/>
            <person name="Lucas S."/>
            <person name="Lapidus A."/>
            <person name="Barry K."/>
            <person name="Detter J.C."/>
            <person name="Glavina del Rio T."/>
            <person name="Hammon N."/>
            <person name="Israni S."/>
            <person name="Dalin E."/>
            <person name="Tice H."/>
            <person name="Pitluck S."/>
            <person name="Kiss H."/>
            <person name="Munk A.C."/>
            <person name="Brettin T."/>
            <person name="Bruce D."/>
            <person name="Han C."/>
            <person name="Tapia R."/>
            <person name="Gilna P."/>
            <person name="Schmutz J."/>
            <person name="Larimer F."/>
            <person name="Land M."/>
            <person name="Hauser L."/>
            <person name="Kyrpides N."/>
            <person name="Kim E."/>
            <person name="Richardson P."/>
        </authorList>
    </citation>
    <scope>NUCLEOTIDE SEQUENCE [LARGE SCALE GENOMIC DNA]</scope>
    <source>
        <strain evidence="10">IMS101</strain>
    </source>
</reference>
<keyword evidence="5" id="KW-0793">Thylakoid</keyword>
<proteinExistence type="inferred from homology"/>
<evidence type="ECO:0000256" key="3">
    <source>
        <dbReference type="ARBA" id="ARBA00022549"/>
    </source>
</evidence>
<keyword evidence="4 7" id="KW-0605">Phycobilisome</keyword>
<dbReference type="AlphaFoldDB" id="Q117E7"/>
<comment type="similarity">
    <text evidence="7">Belongs to the phycobilisome linker protein family.</text>
</comment>
<dbReference type="GO" id="GO:0030089">
    <property type="term" value="C:phycobilisome"/>
    <property type="evidence" value="ECO:0007669"/>
    <property type="project" value="UniProtKB-UniRule"/>
</dbReference>
<dbReference type="eggNOG" id="COG0237">
    <property type="taxonomic scope" value="Bacteria"/>
</dbReference>
<dbReference type="Gene3D" id="1.10.3130.20">
    <property type="entry name" value="Phycobilisome linker domain"/>
    <property type="match status" value="1"/>
</dbReference>
<dbReference type="PANTHER" id="PTHR34011:SF6">
    <property type="entry name" value="PHYCOBILIPROTEIN APCE"/>
    <property type="match status" value="1"/>
</dbReference>
<dbReference type="InterPro" id="IPR008213">
    <property type="entry name" value="CpcD-like_dom"/>
</dbReference>
<name>Q117E7_TRIEI</name>
<evidence type="ECO:0000256" key="7">
    <source>
        <dbReference type="PROSITE-ProRule" id="PRU00775"/>
    </source>
</evidence>